<dbReference type="Proteomes" id="UP000641206">
    <property type="component" value="Unassembled WGS sequence"/>
</dbReference>
<proteinExistence type="predicted"/>
<evidence type="ECO:0000313" key="1">
    <source>
        <dbReference type="EMBL" id="GGP13492.1"/>
    </source>
</evidence>
<organism evidence="1 2">
    <name type="scientific">Oceanobacillus neutriphilus</name>
    <dbReference type="NCBI Taxonomy" id="531815"/>
    <lineage>
        <taxon>Bacteria</taxon>
        <taxon>Bacillati</taxon>
        <taxon>Bacillota</taxon>
        <taxon>Bacilli</taxon>
        <taxon>Bacillales</taxon>
        <taxon>Bacillaceae</taxon>
        <taxon>Oceanobacillus</taxon>
    </lineage>
</organism>
<dbReference type="EMBL" id="BMLW01000010">
    <property type="protein sequence ID" value="GGP13492.1"/>
    <property type="molecule type" value="Genomic_DNA"/>
</dbReference>
<dbReference type="RefSeq" id="WP_188735503.1">
    <property type="nucleotide sequence ID" value="NZ_BMLW01000010.1"/>
</dbReference>
<keyword evidence="2" id="KW-1185">Reference proteome</keyword>
<gene>
    <name evidence="1" type="ORF">GCM10011346_33700</name>
</gene>
<sequence length="213" mass="23452">MSEVANVREVEILDMEDGKVTKVEIAGFDGEFVKVSEESDEEVVIEEDIAEVIQPKDTVLFDDGTEVRLLSGGGDWPLYGYEDGESYQVDSDGSWGPHDPTKVVRIVGANVNGWGFAKPEQLEVVENKDYAGNDCNGTALYVGDYVVGISSRYGVTSEAMLLGEIEEGEDYDGDIFVTVIAHEKPEEANYDISFPVKSKYFRKATAEEIAMHS</sequence>
<protein>
    <submittedName>
        <fullName evidence="1">Uncharacterized protein</fullName>
    </submittedName>
</protein>
<evidence type="ECO:0000313" key="2">
    <source>
        <dbReference type="Proteomes" id="UP000641206"/>
    </source>
</evidence>
<accession>A0ABQ2NY71</accession>
<reference evidence="2" key="1">
    <citation type="journal article" date="2019" name="Int. J. Syst. Evol. Microbiol.">
        <title>The Global Catalogue of Microorganisms (GCM) 10K type strain sequencing project: providing services to taxonomists for standard genome sequencing and annotation.</title>
        <authorList>
            <consortium name="The Broad Institute Genomics Platform"/>
            <consortium name="The Broad Institute Genome Sequencing Center for Infectious Disease"/>
            <person name="Wu L."/>
            <person name="Ma J."/>
        </authorList>
    </citation>
    <scope>NUCLEOTIDE SEQUENCE [LARGE SCALE GENOMIC DNA]</scope>
    <source>
        <strain evidence="2">CGMCC 1.7693</strain>
    </source>
</reference>
<name>A0ABQ2NY71_9BACI</name>
<comment type="caution">
    <text evidence="1">The sequence shown here is derived from an EMBL/GenBank/DDBJ whole genome shotgun (WGS) entry which is preliminary data.</text>
</comment>